<name>A0A4R1H9Q6_9GAMM</name>
<keyword evidence="1" id="KW-1133">Transmembrane helix</keyword>
<gene>
    <name evidence="2" type="ORF">DFR30_0094</name>
</gene>
<dbReference type="InterPro" id="IPR045584">
    <property type="entry name" value="Pilin-like"/>
</dbReference>
<dbReference type="SUPFAM" id="SSF54523">
    <property type="entry name" value="Pili subunits"/>
    <property type="match status" value="1"/>
</dbReference>
<evidence type="ECO:0000256" key="1">
    <source>
        <dbReference type="SAM" id="Phobius"/>
    </source>
</evidence>
<accession>A0A4R1H9Q6</accession>
<dbReference type="EMBL" id="SMFX01000001">
    <property type="protein sequence ID" value="TCK16875.1"/>
    <property type="molecule type" value="Genomic_DNA"/>
</dbReference>
<dbReference type="Proteomes" id="UP000295707">
    <property type="component" value="Unassembled WGS sequence"/>
</dbReference>
<sequence>MDVVISKKSCRGFTLVELVAVLLILGVTSSAIMLRWAPGDQSLPAQADLLARNLRHTQAMALSRGVALTLDVQSPTTYAITDGAATIRDSAGALQDFVLDNGVTLSVSDLKFDSLGRPLSGASLMSTTRSWTLSGESSIATVLVQPLTGHVTVAP</sequence>
<feature type="transmembrane region" description="Helical" evidence="1">
    <location>
        <begin position="12"/>
        <end position="36"/>
    </location>
</feature>
<organism evidence="2 3">
    <name type="scientific">Thiogranum longum</name>
    <dbReference type="NCBI Taxonomy" id="1537524"/>
    <lineage>
        <taxon>Bacteria</taxon>
        <taxon>Pseudomonadati</taxon>
        <taxon>Pseudomonadota</taxon>
        <taxon>Gammaproteobacteria</taxon>
        <taxon>Chromatiales</taxon>
        <taxon>Ectothiorhodospiraceae</taxon>
        <taxon>Thiogranum</taxon>
    </lineage>
</organism>
<proteinExistence type="predicted"/>
<protein>
    <submittedName>
        <fullName evidence="2">Prepilin-type N-terminal cleavage/methylation domain-containing protein</fullName>
    </submittedName>
</protein>
<reference evidence="2 3" key="1">
    <citation type="submission" date="2019-03" db="EMBL/GenBank/DDBJ databases">
        <title>Genomic Encyclopedia of Type Strains, Phase IV (KMG-IV): sequencing the most valuable type-strain genomes for metagenomic binning, comparative biology and taxonomic classification.</title>
        <authorList>
            <person name="Goeker M."/>
        </authorList>
    </citation>
    <scope>NUCLEOTIDE SEQUENCE [LARGE SCALE GENOMIC DNA]</scope>
    <source>
        <strain evidence="2 3">DSM 19610</strain>
    </source>
</reference>
<dbReference type="Pfam" id="PF07963">
    <property type="entry name" value="N_methyl"/>
    <property type="match status" value="1"/>
</dbReference>
<keyword evidence="1" id="KW-0472">Membrane</keyword>
<dbReference type="NCBIfam" id="TIGR02532">
    <property type="entry name" value="IV_pilin_GFxxxE"/>
    <property type="match status" value="1"/>
</dbReference>
<keyword evidence="3" id="KW-1185">Reference proteome</keyword>
<dbReference type="AlphaFoldDB" id="A0A4R1H9Q6"/>
<keyword evidence="1" id="KW-0812">Transmembrane</keyword>
<evidence type="ECO:0000313" key="2">
    <source>
        <dbReference type="EMBL" id="TCK16875.1"/>
    </source>
</evidence>
<dbReference type="PROSITE" id="PS00409">
    <property type="entry name" value="PROKAR_NTER_METHYL"/>
    <property type="match status" value="1"/>
</dbReference>
<dbReference type="InterPro" id="IPR012902">
    <property type="entry name" value="N_methyl_site"/>
</dbReference>
<evidence type="ECO:0000313" key="3">
    <source>
        <dbReference type="Proteomes" id="UP000295707"/>
    </source>
</evidence>
<comment type="caution">
    <text evidence="2">The sequence shown here is derived from an EMBL/GenBank/DDBJ whole genome shotgun (WGS) entry which is preliminary data.</text>
</comment>